<comment type="subcellular location">
    <subcellularLocation>
        <location evidence="1">Cell membrane</location>
        <topology evidence="1">Multi-pass membrane protein</topology>
    </subcellularLocation>
</comment>
<proteinExistence type="inferred from homology"/>
<organism evidence="10 11">
    <name type="scientific">Variovorax ginsengisoli</name>
    <dbReference type="NCBI Taxonomy" id="363844"/>
    <lineage>
        <taxon>Bacteria</taxon>
        <taxon>Pseudomonadati</taxon>
        <taxon>Pseudomonadota</taxon>
        <taxon>Betaproteobacteria</taxon>
        <taxon>Burkholderiales</taxon>
        <taxon>Comamonadaceae</taxon>
        <taxon>Variovorax</taxon>
    </lineage>
</organism>
<feature type="transmembrane region" description="Helical" evidence="9">
    <location>
        <begin position="195"/>
        <end position="221"/>
    </location>
</feature>
<keyword evidence="5 9" id="KW-0812">Transmembrane</keyword>
<keyword evidence="6 9" id="KW-1133">Transmembrane helix</keyword>
<dbReference type="Pfam" id="PF01594">
    <property type="entry name" value="AI-2E_transport"/>
    <property type="match status" value="1"/>
</dbReference>
<feature type="transmembrane region" description="Helical" evidence="9">
    <location>
        <begin position="72"/>
        <end position="90"/>
    </location>
</feature>
<dbReference type="EMBL" id="JAUSRO010000001">
    <property type="protein sequence ID" value="MDP9897776.1"/>
    <property type="molecule type" value="Genomic_DNA"/>
</dbReference>
<evidence type="ECO:0000256" key="6">
    <source>
        <dbReference type="ARBA" id="ARBA00022989"/>
    </source>
</evidence>
<comment type="similarity">
    <text evidence="2">Belongs to the autoinducer-2 exporter (AI-2E) (TC 2.A.86) family.</text>
</comment>
<keyword evidence="7 9" id="KW-0472">Membrane</keyword>
<feature type="transmembrane region" description="Helical" evidence="9">
    <location>
        <begin position="287"/>
        <end position="317"/>
    </location>
</feature>
<comment type="caution">
    <text evidence="10">The sequence shown here is derived from an EMBL/GenBank/DDBJ whole genome shotgun (WGS) entry which is preliminary data.</text>
</comment>
<feature type="transmembrane region" description="Helical" evidence="9">
    <location>
        <begin position="102"/>
        <end position="122"/>
    </location>
</feature>
<evidence type="ECO:0000313" key="11">
    <source>
        <dbReference type="Proteomes" id="UP001226867"/>
    </source>
</evidence>
<evidence type="ECO:0000256" key="8">
    <source>
        <dbReference type="SAM" id="MobiDB-lite"/>
    </source>
</evidence>
<accession>A0ABT9S093</accession>
<evidence type="ECO:0000256" key="5">
    <source>
        <dbReference type="ARBA" id="ARBA00022692"/>
    </source>
</evidence>
<name>A0ABT9S093_9BURK</name>
<evidence type="ECO:0000256" key="9">
    <source>
        <dbReference type="SAM" id="Phobius"/>
    </source>
</evidence>
<evidence type="ECO:0000313" key="10">
    <source>
        <dbReference type="EMBL" id="MDP9897776.1"/>
    </source>
</evidence>
<feature type="compositionally biased region" description="Low complexity" evidence="8">
    <location>
        <begin position="16"/>
        <end position="26"/>
    </location>
</feature>
<sequence>MSEPAVKPDSLPDPVPEAASEEVQAAQQEAREVRQAERDRVLLHMPVDVRSAALVVLAVLASIFALRWAAAVFIPLMLSLLATYALSPVVDRLARWRVPRWLGAAVLLLGIGGGLGTTAYSLSGSASQLLDALPVAAQKLRLAMTRGARQNTSALDTVQQAAAQLEQAAQAGPAAARRGVTRVIIERQPFNVRDYLWSGSVGLMAAAGQLTLVAFLTYFALCSGDTFRRKLVKITGDSLQKKKITVHVLDDITGHIERYLLVQIFTSVLVGVATGLAFWAIGLENAAVWGILAAVTNLIPYVGSIMVMGASALVAFLQFNSIEMALLVGGTSLLIHTLVGNLLTPWLTSRTSRMNPVAVFVGVIFWGWLWGVWGLLLGIPIMMVVKAVCDRVEDLQTIGELLGD</sequence>
<dbReference type="PANTHER" id="PTHR21716:SF53">
    <property type="entry name" value="PERMEASE PERM-RELATED"/>
    <property type="match status" value="1"/>
</dbReference>
<feature type="transmembrane region" description="Helical" evidence="9">
    <location>
        <begin position="324"/>
        <end position="343"/>
    </location>
</feature>
<evidence type="ECO:0000256" key="1">
    <source>
        <dbReference type="ARBA" id="ARBA00004651"/>
    </source>
</evidence>
<keyword evidence="3" id="KW-0813">Transport</keyword>
<evidence type="ECO:0000256" key="3">
    <source>
        <dbReference type="ARBA" id="ARBA00022448"/>
    </source>
</evidence>
<feature type="transmembrane region" description="Helical" evidence="9">
    <location>
        <begin position="259"/>
        <end position="281"/>
    </location>
</feature>
<dbReference type="PANTHER" id="PTHR21716">
    <property type="entry name" value="TRANSMEMBRANE PROTEIN"/>
    <property type="match status" value="1"/>
</dbReference>
<feature type="transmembrane region" description="Helical" evidence="9">
    <location>
        <begin position="363"/>
        <end position="385"/>
    </location>
</feature>
<dbReference type="Proteomes" id="UP001226867">
    <property type="component" value="Unassembled WGS sequence"/>
</dbReference>
<keyword evidence="4" id="KW-1003">Cell membrane</keyword>
<evidence type="ECO:0000256" key="2">
    <source>
        <dbReference type="ARBA" id="ARBA00009773"/>
    </source>
</evidence>
<reference evidence="10 11" key="1">
    <citation type="submission" date="2023-07" db="EMBL/GenBank/DDBJ databases">
        <title>Sorghum-associated microbial communities from plants grown in Nebraska, USA.</title>
        <authorList>
            <person name="Schachtman D."/>
        </authorList>
    </citation>
    <scope>NUCLEOTIDE SEQUENCE [LARGE SCALE GENOMIC DNA]</scope>
    <source>
        <strain evidence="10 11">DS1607</strain>
    </source>
</reference>
<keyword evidence="11" id="KW-1185">Reference proteome</keyword>
<gene>
    <name evidence="10" type="ORF">J2W36_000009</name>
</gene>
<protein>
    <submittedName>
        <fullName evidence="10">PurR-regulated permease PerM</fullName>
    </submittedName>
</protein>
<feature type="transmembrane region" description="Helical" evidence="9">
    <location>
        <begin position="47"/>
        <end position="66"/>
    </location>
</feature>
<evidence type="ECO:0000256" key="7">
    <source>
        <dbReference type="ARBA" id="ARBA00023136"/>
    </source>
</evidence>
<feature type="region of interest" description="Disordered" evidence="8">
    <location>
        <begin position="1"/>
        <end position="26"/>
    </location>
</feature>
<dbReference type="InterPro" id="IPR002549">
    <property type="entry name" value="AI-2E-like"/>
</dbReference>
<dbReference type="RefSeq" id="WP_307687607.1">
    <property type="nucleotide sequence ID" value="NZ_JAUSRO010000001.1"/>
</dbReference>
<evidence type="ECO:0000256" key="4">
    <source>
        <dbReference type="ARBA" id="ARBA00022475"/>
    </source>
</evidence>